<evidence type="ECO:0000256" key="1">
    <source>
        <dbReference type="ARBA" id="ARBA00023125"/>
    </source>
</evidence>
<dbReference type="InterPro" id="IPR050109">
    <property type="entry name" value="HTH-type_TetR-like_transc_reg"/>
</dbReference>
<sequence length="221" mass="23679">MSTDRPSRADRAQDTRERLVTVARRAFGERGYAAVSLDSLAAEAGVTRGALHHHFTNREGLFEAVLRRIDTELAEGWGDAAAPHDDRWTAFRAGCHRYLTDAMDPGRRRILFQDAPAVLGTRAFDILMESGFSEMVATFAALIAEGRLKPVDPTALGHMLNGAALNLADWAAGDESRLPAAHQALASLFDGFEASGALPELGPLSCGPGTHGIPEGAEQHP</sequence>
<evidence type="ECO:0000313" key="4">
    <source>
        <dbReference type="EMBL" id="QYZ71779.1"/>
    </source>
</evidence>
<proteinExistence type="predicted"/>
<dbReference type="KEGG" id="nsm:JO391_09935"/>
<name>A0A8G0ZWH5_9RHOB</name>
<feature type="DNA-binding region" description="H-T-H motif" evidence="2">
    <location>
        <begin position="36"/>
        <end position="55"/>
    </location>
</feature>
<keyword evidence="1 2" id="KW-0238">DNA-binding</keyword>
<dbReference type="PROSITE" id="PS50977">
    <property type="entry name" value="HTH_TETR_2"/>
    <property type="match status" value="1"/>
</dbReference>
<dbReference type="SUPFAM" id="SSF46689">
    <property type="entry name" value="Homeodomain-like"/>
    <property type="match status" value="1"/>
</dbReference>
<evidence type="ECO:0000256" key="2">
    <source>
        <dbReference type="PROSITE-ProRule" id="PRU00335"/>
    </source>
</evidence>
<evidence type="ECO:0000259" key="3">
    <source>
        <dbReference type="PROSITE" id="PS50977"/>
    </source>
</evidence>
<dbReference type="Pfam" id="PF00440">
    <property type="entry name" value="TetR_N"/>
    <property type="match status" value="1"/>
</dbReference>
<dbReference type="InterPro" id="IPR009057">
    <property type="entry name" value="Homeodomain-like_sf"/>
</dbReference>
<dbReference type="AlphaFoldDB" id="A0A8G0ZWH5"/>
<dbReference type="Pfam" id="PF21351">
    <property type="entry name" value="TetR_C_41"/>
    <property type="match status" value="1"/>
</dbReference>
<dbReference type="GO" id="GO:0003700">
    <property type="term" value="F:DNA-binding transcription factor activity"/>
    <property type="evidence" value="ECO:0007669"/>
    <property type="project" value="TreeGrafter"/>
</dbReference>
<dbReference type="Proteomes" id="UP000826300">
    <property type="component" value="Chromosome"/>
</dbReference>
<organism evidence="4 5">
    <name type="scientific">Neotabrizicola shimadae</name>
    <dbReference type="NCBI Taxonomy" id="2807096"/>
    <lineage>
        <taxon>Bacteria</taxon>
        <taxon>Pseudomonadati</taxon>
        <taxon>Pseudomonadota</taxon>
        <taxon>Alphaproteobacteria</taxon>
        <taxon>Rhodobacterales</taxon>
        <taxon>Paracoccaceae</taxon>
        <taxon>Neotabrizicola</taxon>
    </lineage>
</organism>
<evidence type="ECO:0000313" key="5">
    <source>
        <dbReference type="Proteomes" id="UP000826300"/>
    </source>
</evidence>
<gene>
    <name evidence="4" type="ORF">JO391_09935</name>
</gene>
<dbReference type="PANTHER" id="PTHR30055">
    <property type="entry name" value="HTH-TYPE TRANSCRIPTIONAL REGULATOR RUTR"/>
    <property type="match status" value="1"/>
</dbReference>
<dbReference type="RefSeq" id="WP_220664375.1">
    <property type="nucleotide sequence ID" value="NZ_CP069370.1"/>
</dbReference>
<dbReference type="InterPro" id="IPR049484">
    <property type="entry name" value="Rv0078-like_C"/>
</dbReference>
<dbReference type="GO" id="GO:0000976">
    <property type="term" value="F:transcription cis-regulatory region binding"/>
    <property type="evidence" value="ECO:0007669"/>
    <property type="project" value="TreeGrafter"/>
</dbReference>
<dbReference type="PRINTS" id="PR00455">
    <property type="entry name" value="HTHTETR"/>
</dbReference>
<protein>
    <submittedName>
        <fullName evidence="4">TetR/AcrR family transcriptional regulator</fullName>
    </submittedName>
</protein>
<dbReference type="PANTHER" id="PTHR30055:SF223">
    <property type="entry name" value="HTH-TYPE TRANSCRIPTIONAL REGULATOR UIDR"/>
    <property type="match status" value="1"/>
</dbReference>
<dbReference type="InterPro" id="IPR001647">
    <property type="entry name" value="HTH_TetR"/>
</dbReference>
<dbReference type="Gene3D" id="1.10.357.10">
    <property type="entry name" value="Tetracycline Repressor, domain 2"/>
    <property type="match status" value="1"/>
</dbReference>
<accession>A0A8G0ZWH5</accession>
<dbReference type="EMBL" id="CP069370">
    <property type="protein sequence ID" value="QYZ71779.1"/>
    <property type="molecule type" value="Genomic_DNA"/>
</dbReference>
<keyword evidence="5" id="KW-1185">Reference proteome</keyword>
<reference evidence="4" key="1">
    <citation type="submission" date="2021-02" db="EMBL/GenBank/DDBJ databases">
        <title>Rhodobacter shimadae sp. nov., an aerobic anoxygenic phototrophic bacterium isolated from a hot spring.</title>
        <authorList>
            <person name="Muramatsu S."/>
            <person name="Haruta S."/>
            <person name="Hirose S."/>
            <person name="Hanada S."/>
        </authorList>
    </citation>
    <scope>NUCLEOTIDE SEQUENCE</scope>
    <source>
        <strain evidence="4">N10</strain>
    </source>
</reference>
<feature type="domain" description="HTH tetR-type" evidence="3">
    <location>
        <begin position="13"/>
        <end position="73"/>
    </location>
</feature>